<reference evidence="2" key="2">
    <citation type="submission" date="2023-05" db="EMBL/GenBank/DDBJ databases">
        <authorList>
            <consortium name="Lawrence Berkeley National Laboratory"/>
            <person name="Steindorff A."/>
            <person name="Hensen N."/>
            <person name="Bonometti L."/>
            <person name="Westerberg I."/>
            <person name="Brannstrom I.O."/>
            <person name="Guillou S."/>
            <person name="Cros-Aarteil S."/>
            <person name="Calhoun S."/>
            <person name="Haridas S."/>
            <person name="Kuo A."/>
            <person name="Mondo S."/>
            <person name="Pangilinan J."/>
            <person name="Riley R."/>
            <person name="Labutti K."/>
            <person name="Andreopoulos B."/>
            <person name="Lipzen A."/>
            <person name="Chen C."/>
            <person name="Yanf M."/>
            <person name="Daum C."/>
            <person name="Ng V."/>
            <person name="Clum A."/>
            <person name="Ohm R."/>
            <person name="Martin F."/>
            <person name="Silar P."/>
            <person name="Natvig D."/>
            <person name="Lalanne C."/>
            <person name="Gautier V."/>
            <person name="Ament-Velasquez S.L."/>
            <person name="Kruys A."/>
            <person name="Hutchinson M.I."/>
            <person name="Powell A.J."/>
            <person name="Barry K."/>
            <person name="Miller A.N."/>
            <person name="Grigoriev I.V."/>
            <person name="Debuchy R."/>
            <person name="Gladieux P."/>
            <person name="Thoren M.H."/>
            <person name="Johannesson H."/>
        </authorList>
    </citation>
    <scope>NUCLEOTIDE SEQUENCE</scope>
    <source>
        <strain evidence="2">CBS 731.68</strain>
    </source>
</reference>
<proteinExistence type="predicted"/>
<comment type="caution">
    <text evidence="2">The sequence shown here is derived from an EMBL/GenBank/DDBJ whole genome shotgun (WGS) entry which is preliminary data.</text>
</comment>
<dbReference type="PANTHER" id="PTHR24148:SF73">
    <property type="entry name" value="HET DOMAIN PROTEIN (AFU_ORTHOLOGUE AFUA_8G01020)"/>
    <property type="match status" value="1"/>
</dbReference>
<gene>
    <name evidence="2" type="ORF">N657DRAFT_647367</name>
</gene>
<evidence type="ECO:0000259" key="1">
    <source>
        <dbReference type="Pfam" id="PF06985"/>
    </source>
</evidence>
<dbReference type="PANTHER" id="PTHR24148">
    <property type="entry name" value="ANKYRIN REPEAT DOMAIN-CONTAINING PROTEIN 39 HOMOLOG-RELATED"/>
    <property type="match status" value="1"/>
</dbReference>
<dbReference type="InterPro" id="IPR052895">
    <property type="entry name" value="HetReg/Transcr_Mod"/>
</dbReference>
<accession>A0AAN6Z1G9</accession>
<protein>
    <submittedName>
        <fullName evidence="2">HET-domain-containing protein</fullName>
    </submittedName>
</protein>
<dbReference type="EMBL" id="MU853232">
    <property type="protein sequence ID" value="KAK4121881.1"/>
    <property type="molecule type" value="Genomic_DNA"/>
</dbReference>
<evidence type="ECO:0000313" key="2">
    <source>
        <dbReference type="EMBL" id="KAK4121881.1"/>
    </source>
</evidence>
<dbReference type="GeneID" id="87830063"/>
<dbReference type="Pfam" id="PF26639">
    <property type="entry name" value="Het-6_barrel"/>
    <property type="match status" value="1"/>
</dbReference>
<dbReference type="Pfam" id="PF06985">
    <property type="entry name" value="HET"/>
    <property type="match status" value="1"/>
</dbReference>
<dbReference type="AlphaFoldDB" id="A0AAN6Z1G9"/>
<keyword evidence="3" id="KW-1185">Reference proteome</keyword>
<organism evidence="2 3">
    <name type="scientific">Parathielavia appendiculata</name>
    <dbReference type="NCBI Taxonomy" id="2587402"/>
    <lineage>
        <taxon>Eukaryota</taxon>
        <taxon>Fungi</taxon>
        <taxon>Dikarya</taxon>
        <taxon>Ascomycota</taxon>
        <taxon>Pezizomycotina</taxon>
        <taxon>Sordariomycetes</taxon>
        <taxon>Sordariomycetidae</taxon>
        <taxon>Sordariales</taxon>
        <taxon>Chaetomiaceae</taxon>
        <taxon>Parathielavia</taxon>
    </lineage>
</organism>
<reference evidence="2" key="1">
    <citation type="journal article" date="2023" name="Mol. Phylogenet. Evol.">
        <title>Genome-scale phylogeny and comparative genomics of the fungal order Sordariales.</title>
        <authorList>
            <person name="Hensen N."/>
            <person name="Bonometti L."/>
            <person name="Westerberg I."/>
            <person name="Brannstrom I.O."/>
            <person name="Guillou S."/>
            <person name="Cros-Aarteil S."/>
            <person name="Calhoun S."/>
            <person name="Haridas S."/>
            <person name="Kuo A."/>
            <person name="Mondo S."/>
            <person name="Pangilinan J."/>
            <person name="Riley R."/>
            <person name="LaButti K."/>
            <person name="Andreopoulos B."/>
            <person name="Lipzen A."/>
            <person name="Chen C."/>
            <person name="Yan M."/>
            <person name="Daum C."/>
            <person name="Ng V."/>
            <person name="Clum A."/>
            <person name="Steindorff A."/>
            <person name="Ohm R.A."/>
            <person name="Martin F."/>
            <person name="Silar P."/>
            <person name="Natvig D.O."/>
            <person name="Lalanne C."/>
            <person name="Gautier V."/>
            <person name="Ament-Velasquez S.L."/>
            <person name="Kruys A."/>
            <person name="Hutchinson M.I."/>
            <person name="Powell A.J."/>
            <person name="Barry K."/>
            <person name="Miller A.N."/>
            <person name="Grigoriev I.V."/>
            <person name="Debuchy R."/>
            <person name="Gladieux P."/>
            <person name="Hiltunen Thoren M."/>
            <person name="Johannesson H."/>
        </authorList>
    </citation>
    <scope>NUCLEOTIDE SEQUENCE</scope>
    <source>
        <strain evidence="2">CBS 731.68</strain>
    </source>
</reference>
<sequence length="687" mass="76860">MAIAGKAAVYQSDDLRLGRRQIRLLSISTSPSPSNDIPIACSLDVVDLDCISEFYALSYTWGAPTEYGPLSTLSSRSDCPILCNGQVLCVTANLHSFLLRARQLPGLALRKFWIDAVCVNQRDKRERSEQVMLMADIYRTATVVVSWLGEQDRHTEPGFTLLAELKEVSDYAPHLLNYLSKLSPDSHEYGDDERMALFSCRQLWVSVAHVFQRTYFSRAWIIQEVVLSRTVKVLCGLYELDWSVIAEASHFFSTSGWARHLTSLFIESAKQALPWQQLSPDEHANLRFRYQSPTTLRSTAKEYKKRKQQGYQHQNRADWARTLVCNLIRARSFKATDPRDKVYALLGLVHEYAHDKPGLAPAYELSGAQAPAAAFTRAAIQILEDGDGDLLLLSCVEGEKYQQQATGRLPSWVPDWSAEAPTGLRVTGYGRYSASGGLKQRPIVERESLTLGLVGLRLDRVTMVGETKLEVLRGEPFPGWLEIVESLDTFYGRKGAEQHKLEAFWRTLIVNTAGYPPRLVPDGECLGASFGKWFRETTCRVDVDRNPDGQDGNHKWHALADRFRQSLNDLWDAQSCSAASMSEFVTPFSLSQHLRLFRTAEGYLGIGSECVEVGDSVWIVPGSCVPLLLRGVQHLELEQGQSSRDNRHRLVGGAYVHGVMEGEAVSPSASGMTTEGIQNLMETFTLE</sequence>
<name>A0AAN6Z1G9_9PEZI</name>
<evidence type="ECO:0000313" key="3">
    <source>
        <dbReference type="Proteomes" id="UP001302602"/>
    </source>
</evidence>
<dbReference type="InterPro" id="IPR010730">
    <property type="entry name" value="HET"/>
</dbReference>
<dbReference type="RefSeq" id="XP_062645652.1">
    <property type="nucleotide sequence ID" value="XM_062793294.1"/>
</dbReference>
<feature type="domain" description="Heterokaryon incompatibility" evidence="1">
    <location>
        <begin position="54"/>
        <end position="224"/>
    </location>
</feature>
<dbReference type="Proteomes" id="UP001302602">
    <property type="component" value="Unassembled WGS sequence"/>
</dbReference>